<dbReference type="InterPro" id="IPR035272">
    <property type="entry name" value="DUF5351"/>
</dbReference>
<dbReference type="EMBL" id="CP080764">
    <property type="protein sequence ID" value="QYY42233.1"/>
    <property type="molecule type" value="Genomic_DNA"/>
</dbReference>
<dbReference type="Proteomes" id="UP000198956">
    <property type="component" value="Unassembled WGS sequence"/>
</dbReference>
<dbReference type="Proteomes" id="UP000826616">
    <property type="component" value="Chromosome"/>
</dbReference>
<evidence type="ECO:0000313" key="3">
    <source>
        <dbReference type="Proteomes" id="UP000198956"/>
    </source>
</evidence>
<protein>
    <submittedName>
        <fullName evidence="1">YuiA family protein</fullName>
    </submittedName>
</protein>
<dbReference type="RefSeq" id="WP_162264996.1">
    <property type="nucleotide sequence ID" value="NZ_CP080764.1"/>
</dbReference>
<proteinExistence type="predicted"/>
<dbReference type="GeneID" id="97142771"/>
<evidence type="ECO:0000313" key="4">
    <source>
        <dbReference type="Proteomes" id="UP000826616"/>
    </source>
</evidence>
<evidence type="ECO:0000313" key="1">
    <source>
        <dbReference type="EMBL" id="QYY42233.1"/>
    </source>
</evidence>
<dbReference type="EMBL" id="FNDE01000022">
    <property type="protein sequence ID" value="SDH37657.1"/>
    <property type="molecule type" value="Genomic_DNA"/>
</dbReference>
<evidence type="ECO:0000313" key="2">
    <source>
        <dbReference type="EMBL" id="SDH37657.1"/>
    </source>
</evidence>
<reference evidence="1 4" key="2">
    <citation type="submission" date="2021-08" db="EMBL/GenBank/DDBJ databases">
        <title>Complete genome sequence of the strain Aneurinibacillus thermoaerophilus CCM 8960.</title>
        <authorList>
            <person name="Musilova J."/>
            <person name="Kourilova X."/>
            <person name="Pernicova I."/>
            <person name="Bezdicek M."/>
            <person name="Lengerova M."/>
            <person name="Obruca S."/>
            <person name="Sedlar K."/>
        </authorList>
    </citation>
    <scope>NUCLEOTIDE SEQUENCE [LARGE SCALE GENOMIC DNA]</scope>
    <source>
        <strain evidence="1 4">CCM 8960</strain>
    </source>
</reference>
<accession>A0A1G8BWQ9</accession>
<sequence>MSKKVCQEHCIYCEGVGYFQLATGGTIDCPACGGGKWRETREPQARVATKTK</sequence>
<name>A0A1G8BWQ9_ANETH</name>
<dbReference type="Pfam" id="PF17302">
    <property type="entry name" value="DUF5351"/>
    <property type="match status" value="1"/>
</dbReference>
<gene>
    <name evidence="1" type="ORF">K3F53_15415</name>
    <name evidence="2" type="ORF">SAMN04489735_10226</name>
</gene>
<keyword evidence="4" id="KW-1185">Reference proteome</keyword>
<organism evidence="2 3">
    <name type="scientific">Aneurinibacillus thermoaerophilus</name>
    <dbReference type="NCBI Taxonomy" id="143495"/>
    <lineage>
        <taxon>Bacteria</taxon>
        <taxon>Bacillati</taxon>
        <taxon>Bacillota</taxon>
        <taxon>Bacilli</taxon>
        <taxon>Bacillales</taxon>
        <taxon>Paenibacillaceae</taxon>
        <taxon>Aneurinibacillus group</taxon>
        <taxon>Aneurinibacillus</taxon>
    </lineage>
</organism>
<dbReference type="AlphaFoldDB" id="A0A1G8BWQ9"/>
<reference evidence="2 3" key="1">
    <citation type="submission" date="2016-10" db="EMBL/GenBank/DDBJ databases">
        <authorList>
            <person name="de Groot N.N."/>
        </authorList>
    </citation>
    <scope>NUCLEOTIDE SEQUENCE [LARGE SCALE GENOMIC DNA]</scope>
    <source>
        <strain evidence="2 3">L 420-91</strain>
    </source>
</reference>